<dbReference type="EMBL" id="CP040602">
    <property type="protein sequence ID" value="QCU89809.1"/>
    <property type="molecule type" value="Genomic_DNA"/>
</dbReference>
<evidence type="ECO:0000313" key="1">
    <source>
        <dbReference type="EMBL" id="QCU89809.1"/>
    </source>
</evidence>
<dbReference type="KEGG" id="thig:FE785_03725"/>
<dbReference type="InterPro" id="IPR029787">
    <property type="entry name" value="Nucleotide_cyclase"/>
</dbReference>
<organism evidence="1 2">
    <name type="scientific">Thiomicrorhabdus sediminis</name>
    <dbReference type="NCBI Taxonomy" id="2580412"/>
    <lineage>
        <taxon>Bacteria</taxon>
        <taxon>Pseudomonadati</taxon>
        <taxon>Pseudomonadota</taxon>
        <taxon>Gammaproteobacteria</taxon>
        <taxon>Thiotrichales</taxon>
        <taxon>Piscirickettsiaceae</taxon>
        <taxon>Thiomicrorhabdus</taxon>
    </lineage>
</organism>
<dbReference type="SUPFAM" id="SSF55073">
    <property type="entry name" value="Nucleotide cyclase"/>
    <property type="match status" value="1"/>
</dbReference>
<protein>
    <submittedName>
        <fullName evidence="1">GGDEF domain-containing protein</fullName>
    </submittedName>
</protein>
<sequence>MNGLLWILLLFVLISMLYYLSSEHNWKTEFAAYKHANENTDLAELIHQADEAVYQAKASGRNCICVYEA</sequence>
<dbReference type="Gene3D" id="3.30.70.270">
    <property type="match status" value="1"/>
</dbReference>
<gene>
    <name evidence="1" type="ORF">FE785_03725</name>
</gene>
<dbReference type="InterPro" id="IPR043128">
    <property type="entry name" value="Rev_trsase/Diguanyl_cyclase"/>
</dbReference>
<accession>A0A4P9K4E9</accession>
<reference evidence="1 2" key="1">
    <citation type="submission" date="2019-05" db="EMBL/GenBank/DDBJ databases">
        <title>Thiomicrorhabdus sediminis sp. nov, a novel sulfur-oxidizing bacterium isolated from coastal sediment.</title>
        <authorList>
            <person name="Liu X."/>
        </authorList>
    </citation>
    <scope>NUCLEOTIDE SEQUENCE [LARGE SCALE GENOMIC DNA]</scope>
    <source>
        <strain evidence="1 2">G1</strain>
    </source>
</reference>
<dbReference type="Proteomes" id="UP000304864">
    <property type="component" value="Chromosome"/>
</dbReference>
<keyword evidence="2" id="KW-1185">Reference proteome</keyword>
<name>A0A4P9K4E9_9GAMM</name>
<dbReference type="RefSeq" id="WP_138564486.1">
    <property type="nucleotide sequence ID" value="NZ_CP040602.1"/>
</dbReference>
<proteinExistence type="predicted"/>
<dbReference type="OrthoDB" id="5906165at2"/>
<evidence type="ECO:0000313" key="2">
    <source>
        <dbReference type="Proteomes" id="UP000304864"/>
    </source>
</evidence>
<dbReference type="AlphaFoldDB" id="A0A4P9K4E9"/>